<dbReference type="Pfam" id="PF00777">
    <property type="entry name" value="Glyco_transf_29"/>
    <property type="match status" value="1"/>
</dbReference>
<dbReference type="CDD" id="cd19952">
    <property type="entry name" value="GT29"/>
    <property type="match status" value="1"/>
</dbReference>
<feature type="compositionally biased region" description="Basic residues" evidence="12">
    <location>
        <begin position="939"/>
        <end position="951"/>
    </location>
</feature>
<keyword evidence="7 13" id="KW-1133">Transmembrane helix</keyword>
<accession>A0ABR2BCM9</accession>
<protein>
    <submittedName>
        <fullName evidence="14">Uncharacterized protein</fullName>
    </submittedName>
</protein>
<dbReference type="PROSITE" id="PS51257">
    <property type="entry name" value="PROKAR_LIPOPROTEIN"/>
    <property type="match status" value="1"/>
</dbReference>
<dbReference type="EMBL" id="JBBPBM010000134">
    <property type="protein sequence ID" value="KAK8504873.1"/>
    <property type="molecule type" value="Genomic_DNA"/>
</dbReference>
<feature type="region of interest" description="Disordered" evidence="12">
    <location>
        <begin position="549"/>
        <end position="573"/>
    </location>
</feature>
<evidence type="ECO:0000256" key="10">
    <source>
        <dbReference type="ARBA" id="ARBA00023180"/>
    </source>
</evidence>
<keyword evidence="6" id="KW-0735">Signal-anchor</keyword>
<comment type="similarity">
    <text evidence="2">Belongs to the glycosyltransferase 29 family.</text>
</comment>
<evidence type="ECO:0000256" key="13">
    <source>
        <dbReference type="SAM" id="Phobius"/>
    </source>
</evidence>
<keyword evidence="10" id="KW-0325">Glycoprotein</keyword>
<evidence type="ECO:0000313" key="14">
    <source>
        <dbReference type="EMBL" id="KAK8504873.1"/>
    </source>
</evidence>
<evidence type="ECO:0000256" key="9">
    <source>
        <dbReference type="ARBA" id="ARBA00023136"/>
    </source>
</evidence>
<comment type="subcellular location">
    <subcellularLocation>
        <location evidence="1">Golgi apparatus membrane</location>
        <topology evidence="1">Single-pass type II membrane protein</topology>
    </subcellularLocation>
</comment>
<keyword evidence="8" id="KW-0333">Golgi apparatus</keyword>
<feature type="region of interest" description="Disordered" evidence="12">
    <location>
        <begin position="647"/>
        <end position="666"/>
    </location>
</feature>
<evidence type="ECO:0000256" key="12">
    <source>
        <dbReference type="SAM" id="MobiDB-lite"/>
    </source>
</evidence>
<keyword evidence="11" id="KW-0175">Coiled coil</keyword>
<feature type="compositionally biased region" description="Basic and acidic residues" evidence="12">
    <location>
        <begin position="1468"/>
        <end position="1481"/>
    </location>
</feature>
<evidence type="ECO:0000256" key="1">
    <source>
        <dbReference type="ARBA" id="ARBA00004323"/>
    </source>
</evidence>
<feature type="compositionally biased region" description="Polar residues" evidence="12">
    <location>
        <begin position="920"/>
        <end position="932"/>
    </location>
</feature>
<feature type="region of interest" description="Disordered" evidence="12">
    <location>
        <begin position="731"/>
        <end position="756"/>
    </location>
</feature>
<evidence type="ECO:0000256" key="3">
    <source>
        <dbReference type="ARBA" id="ARBA00022676"/>
    </source>
</evidence>
<feature type="compositionally biased region" description="Polar residues" evidence="12">
    <location>
        <begin position="654"/>
        <end position="666"/>
    </location>
</feature>
<feature type="transmembrane region" description="Helical" evidence="13">
    <location>
        <begin position="7"/>
        <end position="27"/>
    </location>
</feature>
<feature type="region of interest" description="Disordered" evidence="12">
    <location>
        <begin position="421"/>
        <end position="442"/>
    </location>
</feature>
<feature type="coiled-coil region" evidence="11">
    <location>
        <begin position="449"/>
        <end position="493"/>
    </location>
</feature>
<sequence length="1617" mass="178411">MKGSIRPLINIIVLVALATTLSCWIFIGRRGVLTVVAELGSPRVLNQPPAIPNFNSSLLKFAAIDIGEEKSKLEIDQLLELNFGSLGRYKAYAAWRRFHEHDVKARNSKGLLAMLRSPEFHRHWLDFRGNLHDWATKKMFQPDIMMDLVRLMKVPIDSSNKTYKSCAVVGNSGILLNSHHRKSIDDHEVVIRLNNARIERFEKHVGSKTSISFVNSNVLHLCAMREGCFCHPYGDNVPIVMYICQPVHFADTLLCKSSHRAPLLITDPRFDLLCAKIVKYYSIKRFVEETAGKSLNEWEQAHDGPMFHYSSGLQAVMLALGICDRVSIFGFGKSTSDKHHYHTNQKSELRLHDYEAEYEFYHDLVKNPHAIPFISDKFKFPPVNAEFDLCLTCLILRFGSSSQKYTRSGELSRVLGVPLRSSTSDDHSFGVSHPKPSPPVATEELKNFKESVQDTSRKARDRVKRLRESISKLDRYKEALSSKKRQRSDISSERTNGVNITKMVSQIHRNGHDLLTQRLEDRPKSMGLNKRVRTSVADLRADNRTAVNPRQQGTLEKDSDVLPAANGSSARMEEKIRRLPGEGWETKMKRKRSVATVGNRVAGGDRDIKRVMQPKLSSESKLRSCDIQGFRSKSSLGVGGIRKSDGSFEAAGSDASTVPRNELESTSIPRDRAALLEQRVVVKANNKATLQDDNQASGPSTMLKGKVSRAPRTGSIMVLDSSSKVHLSSGALQGWEQPNPNKIQPSGVGSNQKRLMSTGSSSQAMSHWGGQRPHKNSRTRRTILVSPYNAEAQISNQGFATPDLGARASIGTGGSLLGCSVDNANPRIKREPENVSSPFGFSESEESGAGDNKSKEKGIDCSEVTLPTSQKAGSFLLPTRKNRMTTNEIGDGVRRQGRSGGNAPSLTKPGIPPMREKLENISTTKPIQSARSASDKNRSKTGRPPSKKLKDRKATTRVGLIQNIVSSDCTGESEDDRDELFAAATSACNATSLACSGPFWKKMGSIFNPVSSEDSSFLRLQLNLAEGLDESLSQMFGDGYTVLSGVASKDAPSSVEEIAKSNVATGVFDKKQFDKVTPLYQRVLSALIEEDESEEIYHHIEAKNMTLHYASDDSHCGSCNHMDVEPKDRERIESEVESIADFQCQKNSLLDRLSYDASVASNTFRNSSMSNSLHSSERWLGDDEFSHSDMGPVSEICSTDLGQVQPKEISISAVSSLDSQYQFMSMEDKLLLELQSIGLYPENLPDLTEGEETINQNVVELNENLYQQIQKKKKKLGKIDKAIQNGREVDRRNIEHAAMDQLIQMANKKRLACRGGNSSKSAVRKVSKQVALAFIKRTLDRCRKFEETGNSCFSEPALQDVLFSVQPSSNEAKSVECIGSGTASNTCNEISNHQAEARGSGAVCSTFERYDSPDAIPAVHSSEHGVSKYGSMLNKGRKREVLIDDVVGSASSRVTPALDGTIGGLRGNRSEREREQSRDNLRNVSSVSGAGRASLDGAKGDRRTKSKPKQKSNSGHGFNARLSDPSLPPLANTGKMAEREASNIRPDSSKEADEPVDFANLQLTELDPMEELGVSNDIGGPQDLSSWLNFDEDGLQDHDSIGLEIPMDDLSDLKFAF</sequence>
<keyword evidence="5 13" id="KW-0812">Transmembrane</keyword>
<evidence type="ECO:0000256" key="8">
    <source>
        <dbReference type="ARBA" id="ARBA00023034"/>
    </source>
</evidence>
<keyword evidence="4" id="KW-0808">Transferase</keyword>
<name>A0ABR2BCM9_9ROSI</name>
<reference evidence="14 15" key="1">
    <citation type="journal article" date="2024" name="G3 (Bethesda)">
        <title>Genome assembly of Hibiscus sabdariffa L. provides insights into metabolisms of medicinal natural products.</title>
        <authorList>
            <person name="Kim T."/>
        </authorList>
    </citation>
    <scope>NUCLEOTIDE SEQUENCE [LARGE SCALE GENOMIC DNA]</scope>
    <source>
        <strain evidence="14">TK-2024</strain>
        <tissue evidence="14">Old leaves</tissue>
    </source>
</reference>
<evidence type="ECO:0000256" key="6">
    <source>
        <dbReference type="ARBA" id="ARBA00022968"/>
    </source>
</evidence>
<dbReference type="PANTHER" id="PTHR31115">
    <property type="entry name" value="OS05G0107300 PROTEIN"/>
    <property type="match status" value="1"/>
</dbReference>
<feature type="compositionally biased region" description="Basic and acidic residues" evidence="12">
    <location>
        <begin position="1536"/>
        <end position="1552"/>
    </location>
</feature>
<evidence type="ECO:0000256" key="5">
    <source>
        <dbReference type="ARBA" id="ARBA00022692"/>
    </source>
</evidence>
<evidence type="ECO:0000256" key="4">
    <source>
        <dbReference type="ARBA" id="ARBA00022679"/>
    </source>
</evidence>
<comment type="caution">
    <text evidence="14">The sequence shown here is derived from an EMBL/GenBank/DDBJ whole genome shotgun (WGS) entry which is preliminary data.</text>
</comment>
<dbReference type="InterPro" id="IPR001675">
    <property type="entry name" value="Glyco_trans_29"/>
</dbReference>
<dbReference type="Gene3D" id="3.90.1480.20">
    <property type="entry name" value="Glycosyl transferase family 29"/>
    <property type="match status" value="1"/>
</dbReference>
<evidence type="ECO:0000313" key="15">
    <source>
        <dbReference type="Proteomes" id="UP001472677"/>
    </source>
</evidence>
<gene>
    <name evidence="14" type="ORF">V6N12_033124</name>
</gene>
<dbReference type="Proteomes" id="UP001472677">
    <property type="component" value="Unassembled WGS sequence"/>
</dbReference>
<evidence type="ECO:0000256" key="2">
    <source>
        <dbReference type="ARBA" id="ARBA00006003"/>
    </source>
</evidence>
<proteinExistence type="inferred from homology"/>
<feature type="region of interest" description="Disordered" evidence="12">
    <location>
        <begin position="1454"/>
        <end position="1552"/>
    </location>
</feature>
<keyword evidence="3" id="KW-0328">Glycosyltransferase</keyword>
<keyword evidence="15" id="KW-1185">Reference proteome</keyword>
<dbReference type="PANTHER" id="PTHR31115:SF4">
    <property type="entry name" value="SPECTRIN BETA CHAIN, BRAIN"/>
    <property type="match status" value="1"/>
</dbReference>
<keyword evidence="9 13" id="KW-0472">Membrane</keyword>
<feature type="compositionally biased region" description="Polar residues" evidence="12">
    <location>
        <begin position="736"/>
        <end position="756"/>
    </location>
</feature>
<dbReference type="InterPro" id="IPR038578">
    <property type="entry name" value="GT29-like_sf"/>
</dbReference>
<evidence type="ECO:0000256" key="11">
    <source>
        <dbReference type="SAM" id="Coils"/>
    </source>
</evidence>
<organism evidence="14 15">
    <name type="scientific">Hibiscus sabdariffa</name>
    <name type="common">roselle</name>
    <dbReference type="NCBI Taxonomy" id="183260"/>
    <lineage>
        <taxon>Eukaryota</taxon>
        <taxon>Viridiplantae</taxon>
        <taxon>Streptophyta</taxon>
        <taxon>Embryophyta</taxon>
        <taxon>Tracheophyta</taxon>
        <taxon>Spermatophyta</taxon>
        <taxon>Magnoliopsida</taxon>
        <taxon>eudicotyledons</taxon>
        <taxon>Gunneridae</taxon>
        <taxon>Pentapetalae</taxon>
        <taxon>rosids</taxon>
        <taxon>malvids</taxon>
        <taxon>Malvales</taxon>
        <taxon>Malvaceae</taxon>
        <taxon>Malvoideae</taxon>
        <taxon>Hibiscus</taxon>
    </lineage>
</organism>
<evidence type="ECO:0000256" key="7">
    <source>
        <dbReference type="ARBA" id="ARBA00022989"/>
    </source>
</evidence>
<feature type="region of interest" description="Disordered" evidence="12">
    <location>
        <begin position="828"/>
        <end position="955"/>
    </location>
</feature>